<evidence type="ECO:0000313" key="4">
    <source>
        <dbReference type="Proteomes" id="UP000467385"/>
    </source>
</evidence>
<dbReference type="STRING" id="44010.AWC00_09540"/>
<reference evidence="3 4" key="1">
    <citation type="journal article" date="2019" name="Emerg. Microbes Infect.">
        <title>Comprehensive subspecies identification of 175 nontuberculous mycobacteria species based on 7547 genomic profiles.</title>
        <authorList>
            <person name="Matsumoto Y."/>
            <person name="Kinjo T."/>
            <person name="Motooka D."/>
            <person name="Nabeya D."/>
            <person name="Jung N."/>
            <person name="Uechi K."/>
            <person name="Horii T."/>
            <person name="Iida T."/>
            <person name="Fujita J."/>
            <person name="Nakamura S."/>
        </authorList>
    </citation>
    <scope>NUCLEOTIDE SEQUENCE [LARGE SCALE GENOMIC DNA]</scope>
    <source>
        <strain evidence="3 4">JCM 14738</strain>
    </source>
</reference>
<dbReference type="PANTHER" id="PTHR42760:SF133">
    <property type="entry name" value="3-OXOACYL-[ACYL-CARRIER-PROTEIN] REDUCTASE"/>
    <property type="match status" value="1"/>
</dbReference>
<evidence type="ECO:0000313" key="3">
    <source>
        <dbReference type="EMBL" id="BBZ38156.1"/>
    </source>
</evidence>
<dbReference type="EMBL" id="AP022613">
    <property type="protein sequence ID" value="BBZ38156.1"/>
    <property type="molecule type" value="Genomic_DNA"/>
</dbReference>
<dbReference type="SUPFAM" id="SSF51735">
    <property type="entry name" value="NAD(P)-binding Rossmann-fold domains"/>
    <property type="match status" value="1"/>
</dbReference>
<dbReference type="Proteomes" id="UP000467385">
    <property type="component" value="Chromosome"/>
</dbReference>
<dbReference type="NCBIfam" id="NF005559">
    <property type="entry name" value="PRK07231.1"/>
    <property type="match status" value="1"/>
</dbReference>
<dbReference type="GO" id="GO:0016616">
    <property type="term" value="F:oxidoreductase activity, acting on the CH-OH group of donors, NAD or NADP as acceptor"/>
    <property type="evidence" value="ECO:0007669"/>
    <property type="project" value="TreeGrafter"/>
</dbReference>
<proteinExistence type="inferred from homology"/>
<dbReference type="Gene3D" id="3.40.50.720">
    <property type="entry name" value="NAD(P)-binding Rossmann-like Domain"/>
    <property type="match status" value="1"/>
</dbReference>
<keyword evidence="4" id="KW-1185">Reference proteome</keyword>
<protein>
    <submittedName>
        <fullName evidence="3">3-alpha-hydroxysteroid dehydrogenase</fullName>
    </submittedName>
</protein>
<dbReference type="PRINTS" id="PR00080">
    <property type="entry name" value="SDRFAMILY"/>
</dbReference>
<accession>A0A1X1TH78</accession>
<dbReference type="PROSITE" id="PS00061">
    <property type="entry name" value="ADH_SHORT"/>
    <property type="match status" value="1"/>
</dbReference>
<comment type="similarity">
    <text evidence="1">Belongs to the short-chain dehydrogenases/reductases (SDR) family.</text>
</comment>
<keyword evidence="2" id="KW-0560">Oxidoreductase</keyword>
<dbReference type="InterPro" id="IPR002347">
    <property type="entry name" value="SDR_fam"/>
</dbReference>
<dbReference type="RefSeq" id="WP_085232337.1">
    <property type="nucleotide sequence ID" value="NZ_AP022613.1"/>
</dbReference>
<evidence type="ECO:0000256" key="1">
    <source>
        <dbReference type="ARBA" id="ARBA00006484"/>
    </source>
</evidence>
<dbReference type="OrthoDB" id="3542748at2"/>
<sequence>MERAGRVQGKVALITGGARGMGAAHAQALVTEGARVLIGDVLDAEGNEVAEKLGDAAHFVHLDVADPDQWDRAVETAVDRFGRLDALVNNAGIVKLGSLRGSKLSDWQRVLDVNLTGAYLGMRAAIEPMIAAGGGSIVNISSVEGLAGSAHLHSYVAAKFGLRGITKSAAVELAQYNIRVNSIHPGLVHTPLSAGVTEDFMTPIPLRRGAAPGEVSTFVLFLVSDESAYATGAEFVVDGGLTSYVPAKI</sequence>
<dbReference type="Pfam" id="PF13561">
    <property type="entry name" value="adh_short_C2"/>
    <property type="match status" value="1"/>
</dbReference>
<dbReference type="FunFam" id="3.40.50.720:FF:000084">
    <property type="entry name" value="Short-chain dehydrogenase reductase"/>
    <property type="match status" value="1"/>
</dbReference>
<organism evidence="3 4">
    <name type="scientific">Mycobacterium conspicuum</name>
    <dbReference type="NCBI Taxonomy" id="44010"/>
    <lineage>
        <taxon>Bacteria</taxon>
        <taxon>Bacillati</taxon>
        <taxon>Actinomycetota</taxon>
        <taxon>Actinomycetes</taxon>
        <taxon>Mycobacteriales</taxon>
        <taxon>Mycobacteriaceae</taxon>
        <taxon>Mycobacterium</taxon>
    </lineage>
</organism>
<dbReference type="AlphaFoldDB" id="A0A1X1TH78"/>
<evidence type="ECO:0000256" key="2">
    <source>
        <dbReference type="ARBA" id="ARBA00023002"/>
    </source>
</evidence>
<dbReference type="InterPro" id="IPR036291">
    <property type="entry name" value="NAD(P)-bd_dom_sf"/>
</dbReference>
<name>A0A1X1TH78_9MYCO</name>
<dbReference type="PRINTS" id="PR00081">
    <property type="entry name" value="GDHRDH"/>
</dbReference>
<dbReference type="PANTHER" id="PTHR42760">
    <property type="entry name" value="SHORT-CHAIN DEHYDROGENASES/REDUCTASES FAMILY MEMBER"/>
    <property type="match status" value="1"/>
</dbReference>
<dbReference type="InterPro" id="IPR020904">
    <property type="entry name" value="Sc_DH/Rdtase_CS"/>
</dbReference>
<gene>
    <name evidence="3" type="ORF">MCNS_12190</name>
</gene>